<evidence type="ECO:0000256" key="3">
    <source>
        <dbReference type="ARBA" id="ARBA00007282"/>
    </source>
</evidence>
<comment type="pathway">
    <text evidence="2">Secondary metabolite biosynthesis.</text>
</comment>
<organism evidence="9 10">
    <name type="scientific">Emiliania huxleyi (strain CCMP1516)</name>
    <dbReference type="NCBI Taxonomy" id="280463"/>
    <lineage>
        <taxon>Eukaryota</taxon>
        <taxon>Haptista</taxon>
        <taxon>Haptophyta</taxon>
        <taxon>Prymnesiophyceae</taxon>
        <taxon>Isochrysidales</taxon>
        <taxon>Noelaerhabdaceae</taxon>
        <taxon>Emiliania</taxon>
    </lineage>
</organism>
<evidence type="ECO:0000256" key="4">
    <source>
        <dbReference type="ARBA" id="ARBA00022679"/>
    </source>
</evidence>
<dbReference type="Pfam" id="PF13813">
    <property type="entry name" value="MBOAT_2"/>
    <property type="match status" value="1"/>
</dbReference>
<dbReference type="RefSeq" id="XP_005789945.1">
    <property type="nucleotide sequence ID" value="XM_005789888.1"/>
</dbReference>
<sequence>MLACGGFVPRTMWRAPLLASTSAADFWGRRWNLLIHGLFRRTVFRPLTERGVPGWGAGAIAFALSGAFHEYAFALQQPAQRASFGRCLAFFLAQAPAVSAEKRLRRLLGVPPPFDRSSAACTLAWTLLLMPFAPLFLHPLKTSGTFATILELVPRLAVAVP</sequence>
<dbReference type="PANTHER" id="PTHR31595:SF57">
    <property type="entry name" value="OS04G0481900 PROTEIN"/>
    <property type="match status" value="1"/>
</dbReference>
<dbReference type="GO" id="GO:0006629">
    <property type="term" value="P:lipid metabolic process"/>
    <property type="evidence" value="ECO:0007669"/>
    <property type="project" value="InterPro"/>
</dbReference>
<evidence type="ECO:0000259" key="8">
    <source>
        <dbReference type="Pfam" id="PF13813"/>
    </source>
</evidence>
<reference evidence="10" key="1">
    <citation type="journal article" date="2013" name="Nature">
        <title>Pan genome of the phytoplankton Emiliania underpins its global distribution.</title>
        <authorList>
            <person name="Read B.A."/>
            <person name="Kegel J."/>
            <person name="Klute M.J."/>
            <person name="Kuo A."/>
            <person name="Lefebvre S.C."/>
            <person name="Maumus F."/>
            <person name="Mayer C."/>
            <person name="Miller J."/>
            <person name="Monier A."/>
            <person name="Salamov A."/>
            <person name="Young J."/>
            <person name="Aguilar M."/>
            <person name="Claverie J.M."/>
            <person name="Frickenhaus S."/>
            <person name="Gonzalez K."/>
            <person name="Herman E.K."/>
            <person name="Lin Y.C."/>
            <person name="Napier J."/>
            <person name="Ogata H."/>
            <person name="Sarno A.F."/>
            <person name="Shmutz J."/>
            <person name="Schroeder D."/>
            <person name="de Vargas C."/>
            <person name="Verret F."/>
            <person name="von Dassow P."/>
            <person name="Valentin K."/>
            <person name="Van de Peer Y."/>
            <person name="Wheeler G."/>
            <person name="Dacks J.B."/>
            <person name="Delwiche C.F."/>
            <person name="Dyhrman S.T."/>
            <person name="Glockner G."/>
            <person name="John U."/>
            <person name="Richards T."/>
            <person name="Worden A.Z."/>
            <person name="Zhang X."/>
            <person name="Grigoriev I.V."/>
            <person name="Allen A.E."/>
            <person name="Bidle K."/>
            <person name="Borodovsky M."/>
            <person name="Bowler C."/>
            <person name="Brownlee C."/>
            <person name="Cock J.M."/>
            <person name="Elias M."/>
            <person name="Gladyshev V.N."/>
            <person name="Groth M."/>
            <person name="Guda C."/>
            <person name="Hadaegh A."/>
            <person name="Iglesias-Rodriguez M.D."/>
            <person name="Jenkins J."/>
            <person name="Jones B.M."/>
            <person name="Lawson T."/>
            <person name="Leese F."/>
            <person name="Lindquist E."/>
            <person name="Lobanov A."/>
            <person name="Lomsadze A."/>
            <person name="Malik S.B."/>
            <person name="Marsh M.E."/>
            <person name="Mackinder L."/>
            <person name="Mock T."/>
            <person name="Mueller-Roeber B."/>
            <person name="Pagarete A."/>
            <person name="Parker M."/>
            <person name="Probert I."/>
            <person name="Quesneville H."/>
            <person name="Raines C."/>
            <person name="Rensing S.A."/>
            <person name="Riano-Pachon D.M."/>
            <person name="Richier S."/>
            <person name="Rokitta S."/>
            <person name="Shiraiwa Y."/>
            <person name="Soanes D.M."/>
            <person name="van der Giezen M."/>
            <person name="Wahlund T.M."/>
            <person name="Williams B."/>
            <person name="Wilson W."/>
            <person name="Wolfe G."/>
            <person name="Wurch L.L."/>
        </authorList>
    </citation>
    <scope>NUCLEOTIDE SEQUENCE</scope>
</reference>
<dbReference type="InterPro" id="IPR032805">
    <property type="entry name" value="Wax_synthase_dom"/>
</dbReference>
<evidence type="ECO:0000256" key="2">
    <source>
        <dbReference type="ARBA" id="ARBA00005179"/>
    </source>
</evidence>
<comment type="similarity">
    <text evidence="3">Belongs to the wax synthase family.</text>
</comment>
<dbReference type="PaxDb" id="2903-EOD37516"/>
<accession>A0A0D3KP31</accession>
<dbReference type="EnsemblProtists" id="EOD37516">
    <property type="protein sequence ID" value="EOD37516"/>
    <property type="gene ID" value="EMIHUDRAFT_362080"/>
</dbReference>
<proteinExistence type="inferred from homology"/>
<dbReference type="GO" id="GO:0008374">
    <property type="term" value="F:O-acyltransferase activity"/>
    <property type="evidence" value="ECO:0007669"/>
    <property type="project" value="InterPro"/>
</dbReference>
<keyword evidence="7" id="KW-0472">Membrane</keyword>
<dbReference type="KEGG" id="ehx:EMIHUDRAFT_362080"/>
<dbReference type="AlphaFoldDB" id="A0A0D3KP31"/>
<dbReference type="Proteomes" id="UP000013827">
    <property type="component" value="Unassembled WGS sequence"/>
</dbReference>
<evidence type="ECO:0000313" key="9">
    <source>
        <dbReference type="EnsemblProtists" id="EOD37516"/>
    </source>
</evidence>
<dbReference type="PANTHER" id="PTHR31595">
    <property type="entry name" value="LONG-CHAIN-ALCOHOL O-FATTY-ACYLTRANSFERASE 3-RELATED"/>
    <property type="match status" value="1"/>
</dbReference>
<dbReference type="HOGENOM" id="CLU_1646903_0_0_1"/>
<keyword evidence="10" id="KW-1185">Reference proteome</keyword>
<evidence type="ECO:0000256" key="5">
    <source>
        <dbReference type="ARBA" id="ARBA00022692"/>
    </source>
</evidence>
<keyword evidence="5" id="KW-0812">Transmembrane</keyword>
<protein>
    <recommendedName>
        <fullName evidence="8">Wax synthase domain-containing protein</fullName>
    </recommendedName>
</protein>
<keyword evidence="6" id="KW-1133">Transmembrane helix</keyword>
<evidence type="ECO:0000256" key="7">
    <source>
        <dbReference type="ARBA" id="ARBA00023136"/>
    </source>
</evidence>
<dbReference type="InterPro" id="IPR044851">
    <property type="entry name" value="Wax_synthase"/>
</dbReference>
<name>A0A0D3KP31_EMIH1</name>
<evidence type="ECO:0000256" key="6">
    <source>
        <dbReference type="ARBA" id="ARBA00022989"/>
    </source>
</evidence>
<comment type="subcellular location">
    <subcellularLocation>
        <location evidence="1">Membrane</location>
        <topology evidence="1">Multi-pass membrane protein</topology>
    </subcellularLocation>
</comment>
<keyword evidence="4" id="KW-0808">Transferase</keyword>
<evidence type="ECO:0000256" key="1">
    <source>
        <dbReference type="ARBA" id="ARBA00004141"/>
    </source>
</evidence>
<feature type="domain" description="Wax synthase" evidence="8">
    <location>
        <begin position="17"/>
        <end position="91"/>
    </location>
</feature>
<dbReference type="GeneID" id="17282786"/>
<reference evidence="9" key="2">
    <citation type="submission" date="2024-10" db="UniProtKB">
        <authorList>
            <consortium name="EnsemblProtists"/>
        </authorList>
    </citation>
    <scope>IDENTIFICATION</scope>
</reference>
<evidence type="ECO:0000313" key="10">
    <source>
        <dbReference type="Proteomes" id="UP000013827"/>
    </source>
</evidence>
<dbReference type="GO" id="GO:0016020">
    <property type="term" value="C:membrane"/>
    <property type="evidence" value="ECO:0007669"/>
    <property type="project" value="UniProtKB-SubCell"/>
</dbReference>